<dbReference type="PANTHER" id="PTHR34977:SF1">
    <property type="entry name" value="UPF0337 PROTEIN YJBJ"/>
    <property type="match status" value="1"/>
</dbReference>
<comment type="similarity">
    <text evidence="1">Belongs to the UPF0337 (CsbD) family.</text>
</comment>
<comment type="caution">
    <text evidence="3">The sequence shown here is derived from an EMBL/GenBank/DDBJ whole genome shotgun (WGS) entry which is preliminary data.</text>
</comment>
<evidence type="ECO:0000259" key="2">
    <source>
        <dbReference type="Pfam" id="PF05532"/>
    </source>
</evidence>
<dbReference type="GeneID" id="97607458"/>
<dbReference type="AlphaFoldDB" id="A0A831EUZ0"/>
<dbReference type="Pfam" id="PF05532">
    <property type="entry name" value="CsbD"/>
    <property type="match status" value="1"/>
</dbReference>
<dbReference type="Gene3D" id="1.10.1470.10">
    <property type="entry name" value="YjbJ"/>
    <property type="match status" value="1"/>
</dbReference>
<dbReference type="InterPro" id="IPR026042">
    <property type="entry name" value="YjbJ"/>
</dbReference>
<reference evidence="3 4" key="2">
    <citation type="submission" date="2013-04" db="EMBL/GenBank/DDBJ databases">
        <title>Comparative genomics of 12 strains of Erwinia amylovora identifies a pan-genome with a large conserved core and provides insights into host specificity.</title>
        <authorList>
            <person name="Mann R.A."/>
            <person name="Smits T.H.M."/>
            <person name="Buehlmann A."/>
            <person name="Blom J."/>
            <person name="Goesmann A."/>
            <person name="Frey J.E."/>
            <person name="Plummer K.M."/>
            <person name="Beer S.V."/>
            <person name="Luck J."/>
            <person name="Duffy B."/>
            <person name="Rodoni B."/>
        </authorList>
    </citation>
    <scope>NUCLEOTIDE SEQUENCE [LARGE SCALE GENOMIC DNA]</scope>
    <source>
        <strain evidence="4">CFBP 1232</strain>
    </source>
</reference>
<protein>
    <submittedName>
        <fullName evidence="3">UPF0337 protein</fullName>
    </submittedName>
</protein>
<dbReference type="PIRSF" id="PIRSF039008">
    <property type="entry name" value="YjbJ"/>
    <property type="match status" value="1"/>
</dbReference>
<gene>
    <name evidence="3" type="ORF">BN437_3454</name>
</gene>
<name>A0A831EUZ0_ERWAM</name>
<evidence type="ECO:0000313" key="3">
    <source>
        <dbReference type="EMBL" id="CCO95354.1"/>
    </source>
</evidence>
<dbReference type="InterPro" id="IPR008462">
    <property type="entry name" value="CsbD"/>
</dbReference>
<dbReference type="Proteomes" id="UP000013111">
    <property type="component" value="Unassembled WGS sequence"/>
</dbReference>
<sequence>MNKHEAGGNWKQFKGKVKEQWGKLTEDDLTVVEGKRDQLVGKIQERYGYQKDQAEKELSDWETRHDHRW</sequence>
<dbReference type="InterPro" id="IPR050423">
    <property type="entry name" value="UPF0337_stress_rsp"/>
</dbReference>
<evidence type="ECO:0000256" key="1">
    <source>
        <dbReference type="ARBA" id="ARBA00009129"/>
    </source>
</evidence>
<dbReference type="InterPro" id="IPR036629">
    <property type="entry name" value="YjbJ_sf"/>
</dbReference>
<dbReference type="SUPFAM" id="SSF69047">
    <property type="entry name" value="Hypothetical protein YjbJ"/>
    <property type="match status" value="1"/>
</dbReference>
<organism evidence="3 4">
    <name type="scientific">Erwinia amylovora NBRC 12687 = CFBP 1232</name>
    <dbReference type="NCBI Taxonomy" id="1219359"/>
    <lineage>
        <taxon>Bacteria</taxon>
        <taxon>Pseudomonadati</taxon>
        <taxon>Pseudomonadota</taxon>
        <taxon>Gammaproteobacteria</taxon>
        <taxon>Enterobacterales</taxon>
        <taxon>Erwiniaceae</taxon>
        <taxon>Erwinia</taxon>
    </lineage>
</organism>
<dbReference type="PANTHER" id="PTHR34977">
    <property type="entry name" value="UPF0337 PROTEIN YJBJ"/>
    <property type="match status" value="1"/>
</dbReference>
<dbReference type="EMBL" id="CAPB01000039">
    <property type="protein sequence ID" value="CCO95354.1"/>
    <property type="molecule type" value="Genomic_DNA"/>
</dbReference>
<proteinExistence type="inferred from homology"/>
<accession>A0A831EUZ0</accession>
<reference evidence="3 4" key="1">
    <citation type="submission" date="2012-11" db="EMBL/GenBank/DDBJ databases">
        <authorList>
            <person name="Linke B."/>
        </authorList>
    </citation>
    <scope>NUCLEOTIDE SEQUENCE [LARGE SCALE GENOMIC DNA]</scope>
    <source>
        <strain evidence="4">CFBP 1232</strain>
    </source>
</reference>
<evidence type="ECO:0000313" key="4">
    <source>
        <dbReference type="Proteomes" id="UP000013111"/>
    </source>
</evidence>
<dbReference type="NCBIfam" id="NF007748">
    <property type="entry name" value="PRK10428.1"/>
    <property type="match status" value="1"/>
</dbReference>
<feature type="domain" description="CsbD-like" evidence="2">
    <location>
        <begin position="6"/>
        <end position="56"/>
    </location>
</feature>
<dbReference type="RefSeq" id="WP_004160488.1">
    <property type="nucleotide sequence ID" value="NZ_BAYW01000029.1"/>
</dbReference>